<sequence>MKPSPAPRALFAGLPFAVAALVTTAVHTALRDRLPDPMATHFPGSGPPDGFSSPRSFLVVGLLVLIGTGVLFVVAAVWQRLGGARSTVVLGWGTAGLLGSVSVSVLRVNAAVGDARDVRMPWWHLAVAAAVAVVVGGVGWLLTRGWPRAGAVGDATGGTSLALREGERAVWVRQAGSWPLALIGAVLIAAGLVATVLGGWWGLVLAVAGVASLAFGRVQVTVGPGGLVVAQSGLPWPRVRIPLEQVESASRRTISPLGDFGGWGYRIRPGATGVVLRAGEALVVRRTGGREFAVTVDDAGTAAALLNSLVARKDGPC</sequence>
<evidence type="ECO:0000313" key="2">
    <source>
        <dbReference type="EMBL" id="XCJ72909.1"/>
    </source>
</evidence>
<keyword evidence="1" id="KW-1133">Transmembrane helix</keyword>
<organism evidence="2">
    <name type="scientific">Streptomyces tabacisoli</name>
    <dbReference type="NCBI Taxonomy" id="3156398"/>
    <lineage>
        <taxon>Bacteria</taxon>
        <taxon>Bacillati</taxon>
        <taxon>Actinomycetota</taxon>
        <taxon>Actinomycetes</taxon>
        <taxon>Kitasatosporales</taxon>
        <taxon>Streptomycetaceae</taxon>
        <taxon>Streptomyces</taxon>
    </lineage>
</organism>
<dbReference type="AlphaFoldDB" id="A0AAU8IXG2"/>
<keyword evidence="1" id="KW-0812">Transmembrane</keyword>
<keyword evidence="1" id="KW-0472">Membrane</keyword>
<dbReference type="KEGG" id="stac:ABII15_24400"/>
<name>A0AAU8IXG2_9ACTN</name>
<gene>
    <name evidence="2" type="ORF">ABII15_24400</name>
</gene>
<feature type="transmembrane region" description="Helical" evidence="1">
    <location>
        <begin position="178"/>
        <end position="197"/>
    </location>
</feature>
<proteinExistence type="predicted"/>
<protein>
    <submittedName>
        <fullName evidence="2">DUF1648 domain-containing protein</fullName>
    </submittedName>
</protein>
<feature type="transmembrane region" description="Helical" evidence="1">
    <location>
        <begin position="55"/>
        <end position="77"/>
    </location>
</feature>
<reference evidence="2" key="1">
    <citation type="submission" date="2024-06" db="EMBL/GenBank/DDBJ databases">
        <title>Streptomyces sp. strain HUAS MG91 genome sequences.</title>
        <authorList>
            <person name="Mo P."/>
        </authorList>
    </citation>
    <scope>NUCLEOTIDE SEQUENCE</scope>
    <source>
        <strain evidence="2">HUAS MG91</strain>
    </source>
</reference>
<dbReference type="EMBL" id="CP159534">
    <property type="protein sequence ID" value="XCJ72909.1"/>
    <property type="molecule type" value="Genomic_DNA"/>
</dbReference>
<evidence type="ECO:0000256" key="1">
    <source>
        <dbReference type="SAM" id="Phobius"/>
    </source>
</evidence>
<feature type="transmembrane region" description="Helical" evidence="1">
    <location>
        <begin position="122"/>
        <end position="142"/>
    </location>
</feature>
<accession>A0AAU8IXG2</accession>
<dbReference type="RefSeq" id="WP_353944426.1">
    <property type="nucleotide sequence ID" value="NZ_CP159534.1"/>
</dbReference>
<feature type="transmembrane region" description="Helical" evidence="1">
    <location>
        <begin position="89"/>
        <end position="110"/>
    </location>
</feature>